<sequence>MGKKSKRIRNNTSPKNNVKKVKTPLKKEELVISMSYKNWIRGYRGKDITTYTETEEEFVNNLMYIIYTLIPYVYKNWGQRMPHCHSINEENGKEAQGKYIEVIKNIHPELLNLSEIKSEADKSKNNIDRIEYGTGQLEDLELYQLGLNGSVRVICGKVGNTLYPLLIDHHHLGYDSQKYNQRDTNNFDYCPISCGLTK</sequence>
<evidence type="ECO:0000256" key="1">
    <source>
        <dbReference type="SAM" id="MobiDB-lite"/>
    </source>
</evidence>
<accession>A0A2X1XYW5</accession>
<dbReference type="GeneID" id="83861479"/>
<reference evidence="2 3" key="1">
    <citation type="submission" date="2018-06" db="EMBL/GenBank/DDBJ databases">
        <authorList>
            <consortium name="Pathogen Informatics"/>
            <person name="Doyle S."/>
        </authorList>
    </citation>
    <scope>NUCLEOTIDE SEQUENCE [LARGE SCALE GENOMIC DNA]</scope>
    <source>
        <strain evidence="2 3">NCTC13076</strain>
    </source>
</reference>
<evidence type="ECO:0000313" key="2">
    <source>
        <dbReference type="EMBL" id="SPY48698.1"/>
    </source>
</evidence>
<dbReference type="OrthoDB" id="3035363at2"/>
<dbReference type="EMBL" id="UATM01000032">
    <property type="protein sequence ID" value="SPY48698.1"/>
    <property type="molecule type" value="Genomic_DNA"/>
</dbReference>
<dbReference type="Proteomes" id="UP000250070">
    <property type="component" value="Unassembled WGS sequence"/>
</dbReference>
<proteinExistence type="predicted"/>
<gene>
    <name evidence="2" type="ORF">NCTC13076_01785</name>
</gene>
<dbReference type="RefSeq" id="WP_112890283.1">
    <property type="nucleotide sequence ID" value="NZ_CP068103.1"/>
</dbReference>
<feature type="region of interest" description="Disordered" evidence="1">
    <location>
        <begin position="1"/>
        <end position="20"/>
    </location>
</feature>
<name>A0A2X1XYW5_9FIRM</name>
<organism evidence="2 3">
    <name type="scientific">Peptoniphilus harei</name>
    <dbReference type="NCBI Taxonomy" id="54005"/>
    <lineage>
        <taxon>Bacteria</taxon>
        <taxon>Bacillati</taxon>
        <taxon>Bacillota</taxon>
        <taxon>Tissierellia</taxon>
        <taxon>Tissierellales</taxon>
        <taxon>Peptoniphilaceae</taxon>
        <taxon>Peptoniphilus</taxon>
    </lineage>
</organism>
<evidence type="ECO:0000313" key="3">
    <source>
        <dbReference type="Proteomes" id="UP000250070"/>
    </source>
</evidence>
<dbReference type="AlphaFoldDB" id="A0A2X1XYW5"/>
<protein>
    <submittedName>
        <fullName evidence="2">Uncharacterized protein</fullName>
    </submittedName>
</protein>